<gene>
    <name evidence="3" type="ORF">NIES1031_22370</name>
</gene>
<evidence type="ECO:0000313" key="4">
    <source>
        <dbReference type="Proteomes" id="UP000185984"/>
    </source>
</evidence>
<protein>
    <submittedName>
        <fullName evidence="3">Esterase</fullName>
    </submittedName>
</protein>
<dbReference type="PANTHER" id="PTHR48081">
    <property type="entry name" value="AB HYDROLASE SUPERFAMILY PROTEIN C4A8.06C"/>
    <property type="match status" value="1"/>
</dbReference>
<dbReference type="Pfam" id="PF20434">
    <property type="entry name" value="BD-FAE"/>
    <property type="match status" value="1"/>
</dbReference>
<dbReference type="Proteomes" id="UP000185984">
    <property type="component" value="Unassembled WGS sequence"/>
</dbReference>
<dbReference type="EMBL" id="MRCC01000031">
    <property type="protein sequence ID" value="OKH21032.1"/>
    <property type="molecule type" value="Genomic_DNA"/>
</dbReference>
<evidence type="ECO:0000313" key="3">
    <source>
        <dbReference type="EMBL" id="OKH21032.1"/>
    </source>
</evidence>
<dbReference type="SUPFAM" id="SSF53474">
    <property type="entry name" value="alpha/beta-Hydrolases"/>
    <property type="match status" value="1"/>
</dbReference>
<dbReference type="InterPro" id="IPR049492">
    <property type="entry name" value="BD-FAE-like_dom"/>
</dbReference>
<organism evidence="3 4">
    <name type="scientific">Chroogloeocystis siderophila 5.2 s.c.1</name>
    <dbReference type="NCBI Taxonomy" id="247279"/>
    <lineage>
        <taxon>Bacteria</taxon>
        <taxon>Bacillati</taxon>
        <taxon>Cyanobacteriota</taxon>
        <taxon>Cyanophyceae</taxon>
        <taxon>Oscillatoriophycideae</taxon>
        <taxon>Chroococcales</taxon>
        <taxon>Chroococcaceae</taxon>
        <taxon>Chroogloeocystis</taxon>
    </lineage>
</organism>
<dbReference type="PANTHER" id="PTHR48081:SF13">
    <property type="entry name" value="ALPHA_BETA HYDROLASE"/>
    <property type="match status" value="1"/>
</dbReference>
<evidence type="ECO:0000259" key="2">
    <source>
        <dbReference type="Pfam" id="PF20434"/>
    </source>
</evidence>
<proteinExistence type="predicted"/>
<reference evidence="3 4" key="1">
    <citation type="submission" date="2016-11" db="EMBL/GenBank/DDBJ databases">
        <title>Draft Genome Sequences of Nine Cyanobacterial Strains from Diverse Habitats.</title>
        <authorList>
            <person name="Zhu T."/>
            <person name="Hou S."/>
            <person name="Lu X."/>
            <person name="Hess W.R."/>
        </authorList>
    </citation>
    <scope>NUCLEOTIDE SEQUENCE [LARGE SCALE GENOMIC DNA]</scope>
    <source>
        <strain evidence="3 4">5.2 s.c.1</strain>
    </source>
</reference>
<name>A0A1U7HBQ1_9CHRO</name>
<dbReference type="InterPro" id="IPR029058">
    <property type="entry name" value="AB_hydrolase_fold"/>
</dbReference>
<feature type="domain" description="BD-FAE-like" evidence="2">
    <location>
        <begin position="39"/>
        <end position="248"/>
    </location>
</feature>
<keyword evidence="4" id="KW-1185">Reference proteome</keyword>
<dbReference type="Gene3D" id="3.40.50.1820">
    <property type="entry name" value="alpha/beta hydrolase"/>
    <property type="match status" value="1"/>
</dbReference>
<accession>A0A1U7HBQ1</accession>
<dbReference type="STRING" id="247279.NIES1031_22370"/>
<sequence length="290" mass="32802">MNFWRIKQQLIRRWLNIPRGIVHLRNVEFTRGQEYQLKMDILHPTKLPKQPMPVIVWIHGGAWREGNKEQGLKRLVAFARQGFFCATIEYRLSHEAIFPAQIEDCKCAIRFLRAHAQQFHLDPQRVGVWGVSAGGHLAALVGTTQDIPELEGHGGWEEYSSSVQAVCDWYGPTDFLKINDFPRKVDFTSEASPEAALIGGVIEANPEKAAKANPITYINPTNPPFFIIHGENDLLVPLNQSQLLFDALTKVGVEASLEIVKGAGHGDQKFDSPILLKKVENFFKNHLFTW</sequence>
<dbReference type="GO" id="GO:0016787">
    <property type="term" value="F:hydrolase activity"/>
    <property type="evidence" value="ECO:0007669"/>
    <property type="project" value="UniProtKB-KW"/>
</dbReference>
<comment type="caution">
    <text evidence="3">The sequence shown here is derived from an EMBL/GenBank/DDBJ whole genome shotgun (WGS) entry which is preliminary data.</text>
</comment>
<dbReference type="AlphaFoldDB" id="A0A1U7HBQ1"/>
<keyword evidence="1" id="KW-0378">Hydrolase</keyword>
<dbReference type="InterPro" id="IPR050300">
    <property type="entry name" value="GDXG_lipolytic_enzyme"/>
</dbReference>
<evidence type="ECO:0000256" key="1">
    <source>
        <dbReference type="ARBA" id="ARBA00022801"/>
    </source>
</evidence>